<dbReference type="InterPro" id="IPR011610">
    <property type="entry name" value="SAM_mthyl_Trfase_ML2640-like"/>
</dbReference>
<evidence type="ECO:0000256" key="2">
    <source>
        <dbReference type="ARBA" id="ARBA00022603"/>
    </source>
</evidence>
<protein>
    <recommendedName>
        <fullName evidence="4">S-adenosyl-L-methionine-dependent methyltransferase</fullName>
        <ecNumber evidence="4">2.1.1.-</ecNumber>
    </recommendedName>
</protein>
<dbReference type="SUPFAM" id="SSF53335">
    <property type="entry name" value="S-adenosyl-L-methionine-dependent methyltransferases"/>
    <property type="match status" value="1"/>
</dbReference>
<evidence type="ECO:0000256" key="3">
    <source>
        <dbReference type="ARBA" id="ARBA00022679"/>
    </source>
</evidence>
<evidence type="ECO:0000313" key="6">
    <source>
        <dbReference type="Proteomes" id="UP000006844"/>
    </source>
</evidence>
<dbReference type="OrthoDB" id="9806164at2"/>
<dbReference type="Proteomes" id="UP000006844">
    <property type="component" value="Chromosome"/>
</dbReference>
<dbReference type="eggNOG" id="COG3315">
    <property type="taxonomic scope" value="Bacteria"/>
</dbReference>
<evidence type="ECO:0000256" key="4">
    <source>
        <dbReference type="RuleBase" id="RU362030"/>
    </source>
</evidence>
<keyword evidence="6" id="KW-1185">Reference proteome</keyword>
<dbReference type="STRING" id="401053.AciPR4_4130"/>
<dbReference type="PANTHER" id="PTHR43619:SF2">
    <property type="entry name" value="S-ADENOSYL-L-METHIONINE-DEPENDENT METHYLTRANSFERASES SUPERFAMILY PROTEIN"/>
    <property type="match status" value="1"/>
</dbReference>
<dbReference type="InterPro" id="IPR007213">
    <property type="entry name" value="Ppm1/Ppm2/Tcmp"/>
</dbReference>
<dbReference type="PANTHER" id="PTHR43619">
    <property type="entry name" value="S-ADENOSYL-L-METHIONINE-DEPENDENT METHYLTRANSFERASE YKTD-RELATED"/>
    <property type="match status" value="1"/>
</dbReference>
<dbReference type="AlphaFoldDB" id="E8V5B9"/>
<dbReference type="Pfam" id="PF04072">
    <property type="entry name" value="LCM"/>
    <property type="match status" value="1"/>
</dbReference>
<dbReference type="KEGG" id="tsa:AciPR4_4130"/>
<dbReference type="InterPro" id="IPR029063">
    <property type="entry name" value="SAM-dependent_MTases_sf"/>
</dbReference>
<dbReference type="EMBL" id="CP002467">
    <property type="protein sequence ID" value="ADV84878.1"/>
    <property type="molecule type" value="Genomic_DNA"/>
</dbReference>
<comment type="similarity">
    <text evidence="1 4">Belongs to the UPF0677 family.</text>
</comment>
<organism evidence="5 6">
    <name type="scientific">Terriglobus saanensis (strain ATCC BAA-1853 / DSM 23119 / SP1PR4)</name>
    <dbReference type="NCBI Taxonomy" id="401053"/>
    <lineage>
        <taxon>Bacteria</taxon>
        <taxon>Pseudomonadati</taxon>
        <taxon>Acidobacteriota</taxon>
        <taxon>Terriglobia</taxon>
        <taxon>Terriglobales</taxon>
        <taxon>Acidobacteriaceae</taxon>
        <taxon>Terriglobus</taxon>
    </lineage>
</organism>
<sequence>MQANSSPSRTALSVALRRAAHQRVDAPLVFEDLLAQRIVGAEAERLGLSQNAPRRNSSRTLRAFLVARSRYAEDLLAAGVREGVTQYVLLGAGLDTFSYRNPHSSLRCFEVDHPATQQWKLGLLTEAGIPIPLSTTHVPVDFEHQDLTSQLVQKGFDPHQRTFFAWLGVVPYLTLAAFESTLDVIASHPSGSGFVMDYSLPRASLPYEEQLAHDSLAARVAAAGEPFQLFFDPKNLSERLRLRSFSRIEDLDAHNINQRYFKHREDGLAVLGTAGHLLSAWKTEEEQRV</sequence>
<accession>E8V5B9</accession>
<keyword evidence="3 5" id="KW-0808">Transferase</keyword>
<gene>
    <name evidence="5" type="ordered locus">AciPR4_4130</name>
</gene>
<dbReference type="NCBIfam" id="TIGR00027">
    <property type="entry name" value="mthyl_TIGR00027"/>
    <property type="match status" value="1"/>
</dbReference>
<evidence type="ECO:0000313" key="5">
    <source>
        <dbReference type="EMBL" id="ADV84878.1"/>
    </source>
</evidence>
<dbReference type="Gene3D" id="3.40.50.150">
    <property type="entry name" value="Vaccinia Virus protein VP39"/>
    <property type="match status" value="1"/>
</dbReference>
<dbReference type="HOGENOM" id="CLU_056160_3_0_0"/>
<comment type="function">
    <text evidence="4">Exhibits S-adenosyl-L-methionine-dependent methyltransferase activity.</text>
</comment>
<evidence type="ECO:0000256" key="1">
    <source>
        <dbReference type="ARBA" id="ARBA00008138"/>
    </source>
</evidence>
<dbReference type="GO" id="GO:0008168">
    <property type="term" value="F:methyltransferase activity"/>
    <property type="evidence" value="ECO:0007669"/>
    <property type="project" value="UniProtKB-UniRule"/>
</dbReference>
<keyword evidence="2 4" id="KW-0489">Methyltransferase</keyword>
<proteinExistence type="inferred from homology"/>
<reference evidence="5 6" key="1">
    <citation type="journal article" date="2012" name="Stand. Genomic Sci.">
        <title>Complete genome sequence of Terriglobus saanensis type strain SP1PR4(T), an Acidobacteria from tundra soil.</title>
        <authorList>
            <person name="Rawat S.R."/>
            <person name="Mannisto M.K."/>
            <person name="Starovoytov V."/>
            <person name="Goodwin L."/>
            <person name="Nolan M."/>
            <person name="Hauser L."/>
            <person name="Land M."/>
            <person name="Davenport K.W."/>
            <person name="Woyke T."/>
            <person name="Haggblom M.M."/>
        </authorList>
    </citation>
    <scope>NUCLEOTIDE SEQUENCE</scope>
    <source>
        <strain evidence="6">ATCC BAA-1853 / DSM 23119 / SP1PR4</strain>
    </source>
</reference>
<keyword evidence="4" id="KW-0949">S-adenosyl-L-methionine</keyword>
<dbReference type="EC" id="2.1.1.-" evidence="4"/>
<name>E8V5B9_TERSS</name>
<dbReference type="GO" id="GO:0032259">
    <property type="term" value="P:methylation"/>
    <property type="evidence" value="ECO:0007669"/>
    <property type="project" value="UniProtKB-KW"/>
</dbReference>